<feature type="transmembrane region" description="Helical" evidence="7">
    <location>
        <begin position="259"/>
        <end position="280"/>
    </location>
</feature>
<comment type="subcellular location">
    <subcellularLocation>
        <location evidence="1 7">Cell membrane</location>
        <topology evidence="1 7">Multi-pass membrane protein</topology>
    </subcellularLocation>
</comment>
<keyword evidence="4 7" id="KW-0812">Transmembrane</keyword>
<evidence type="ECO:0000256" key="4">
    <source>
        <dbReference type="ARBA" id="ARBA00022692"/>
    </source>
</evidence>
<name>A0A918FBX7_9ACTN</name>
<evidence type="ECO:0000256" key="7">
    <source>
        <dbReference type="RuleBase" id="RU363032"/>
    </source>
</evidence>
<sequence length="295" mass="30978">MTNRTVSGTSVFETGVSGPRASVSKGGGLAAPAVLVMFCAAVLVPFLSLLLASVQPAGTPLTGLALPKDGIHLENFVHAWSAAGFGSLLRSSAVIALAVVPAAVVCATLAGYALATMDVPGGGAFYGYLLLGLAIPTEVTVIPLYYDLRALGLTDTVQGLALAEIAAFMPFGVFWMRAHFLTMPRALIEAARLDGASSWSVLWRVLMPNSRPAVTTLGVLYFVWSWNQFLLPLILVQDPSRRTAPAGLGFFTGQYDVDVPLLAAATLIVIAPVVAVYLFFQRHFINGVLSGALKG</sequence>
<keyword evidence="6 7" id="KW-0472">Membrane</keyword>
<dbReference type="AlphaFoldDB" id="A0A918FBX7"/>
<keyword evidence="10" id="KW-1185">Reference proteome</keyword>
<evidence type="ECO:0000256" key="6">
    <source>
        <dbReference type="ARBA" id="ARBA00023136"/>
    </source>
</evidence>
<evidence type="ECO:0000313" key="9">
    <source>
        <dbReference type="EMBL" id="GGR28830.1"/>
    </source>
</evidence>
<dbReference type="RefSeq" id="WP_229911143.1">
    <property type="nucleotide sequence ID" value="NZ_BMSX01000012.1"/>
</dbReference>
<dbReference type="PANTHER" id="PTHR43744">
    <property type="entry name" value="ABC TRANSPORTER PERMEASE PROTEIN MG189-RELATED-RELATED"/>
    <property type="match status" value="1"/>
</dbReference>
<comment type="similarity">
    <text evidence="7">Belongs to the binding-protein-dependent transport system permease family.</text>
</comment>
<dbReference type="CDD" id="cd06261">
    <property type="entry name" value="TM_PBP2"/>
    <property type="match status" value="1"/>
</dbReference>
<comment type="caution">
    <text evidence="9">The sequence shown here is derived from an EMBL/GenBank/DDBJ whole genome shotgun (WGS) entry which is preliminary data.</text>
</comment>
<feature type="transmembrane region" description="Helical" evidence="7">
    <location>
        <begin position="93"/>
        <end position="114"/>
    </location>
</feature>
<reference evidence="9" key="1">
    <citation type="journal article" date="2014" name="Int. J. Syst. Evol. Microbiol.">
        <title>Complete genome sequence of Corynebacterium casei LMG S-19264T (=DSM 44701T), isolated from a smear-ripened cheese.</title>
        <authorList>
            <consortium name="US DOE Joint Genome Institute (JGI-PGF)"/>
            <person name="Walter F."/>
            <person name="Albersmeier A."/>
            <person name="Kalinowski J."/>
            <person name="Ruckert C."/>
        </authorList>
    </citation>
    <scope>NUCLEOTIDE SEQUENCE</scope>
    <source>
        <strain evidence="9">JCM 4346</strain>
    </source>
</reference>
<dbReference type="GO" id="GO:0055085">
    <property type="term" value="P:transmembrane transport"/>
    <property type="evidence" value="ECO:0007669"/>
    <property type="project" value="InterPro"/>
</dbReference>
<keyword evidence="5 7" id="KW-1133">Transmembrane helix</keyword>
<feature type="transmembrane region" description="Helical" evidence="7">
    <location>
        <begin position="213"/>
        <end position="235"/>
    </location>
</feature>
<feature type="transmembrane region" description="Helical" evidence="7">
    <location>
        <begin position="158"/>
        <end position="176"/>
    </location>
</feature>
<evidence type="ECO:0000256" key="2">
    <source>
        <dbReference type="ARBA" id="ARBA00022448"/>
    </source>
</evidence>
<evidence type="ECO:0000256" key="5">
    <source>
        <dbReference type="ARBA" id="ARBA00022989"/>
    </source>
</evidence>
<evidence type="ECO:0000259" key="8">
    <source>
        <dbReference type="PROSITE" id="PS50928"/>
    </source>
</evidence>
<dbReference type="EMBL" id="BMSX01000012">
    <property type="protein sequence ID" value="GGR28830.1"/>
    <property type="molecule type" value="Genomic_DNA"/>
</dbReference>
<evidence type="ECO:0000256" key="1">
    <source>
        <dbReference type="ARBA" id="ARBA00004651"/>
    </source>
</evidence>
<evidence type="ECO:0000313" key="10">
    <source>
        <dbReference type="Proteomes" id="UP000658320"/>
    </source>
</evidence>
<reference evidence="9" key="2">
    <citation type="submission" date="2020-09" db="EMBL/GenBank/DDBJ databases">
        <authorList>
            <person name="Sun Q."/>
            <person name="Ohkuma M."/>
        </authorList>
    </citation>
    <scope>NUCLEOTIDE SEQUENCE</scope>
    <source>
        <strain evidence="9">JCM 4346</strain>
    </source>
</reference>
<accession>A0A918FBX7</accession>
<dbReference type="GO" id="GO:0005886">
    <property type="term" value="C:plasma membrane"/>
    <property type="evidence" value="ECO:0007669"/>
    <property type="project" value="UniProtKB-SubCell"/>
</dbReference>
<evidence type="ECO:0000256" key="3">
    <source>
        <dbReference type="ARBA" id="ARBA00022475"/>
    </source>
</evidence>
<proteinExistence type="inferred from homology"/>
<feature type="transmembrane region" description="Helical" evidence="7">
    <location>
        <begin position="126"/>
        <end position="146"/>
    </location>
</feature>
<organism evidence="9 10">
    <name type="scientific">Streptomyces aurantiogriseus</name>
    <dbReference type="NCBI Taxonomy" id="66870"/>
    <lineage>
        <taxon>Bacteria</taxon>
        <taxon>Bacillati</taxon>
        <taxon>Actinomycetota</taxon>
        <taxon>Actinomycetes</taxon>
        <taxon>Kitasatosporales</taxon>
        <taxon>Streptomycetaceae</taxon>
        <taxon>Streptomyces</taxon>
    </lineage>
</organism>
<dbReference type="Gene3D" id="1.10.3720.10">
    <property type="entry name" value="MetI-like"/>
    <property type="match status" value="1"/>
</dbReference>
<dbReference type="PROSITE" id="PS50928">
    <property type="entry name" value="ABC_TM1"/>
    <property type="match status" value="1"/>
</dbReference>
<keyword evidence="2 7" id="KW-0813">Transport</keyword>
<feature type="transmembrane region" description="Helical" evidence="7">
    <location>
        <begin position="29"/>
        <end position="52"/>
    </location>
</feature>
<dbReference type="PANTHER" id="PTHR43744:SF12">
    <property type="entry name" value="ABC TRANSPORTER PERMEASE PROTEIN MG189-RELATED"/>
    <property type="match status" value="1"/>
</dbReference>
<dbReference type="SUPFAM" id="SSF161098">
    <property type="entry name" value="MetI-like"/>
    <property type="match status" value="1"/>
</dbReference>
<feature type="domain" description="ABC transmembrane type-1" evidence="8">
    <location>
        <begin position="89"/>
        <end position="280"/>
    </location>
</feature>
<dbReference type="InterPro" id="IPR000515">
    <property type="entry name" value="MetI-like"/>
</dbReference>
<keyword evidence="3" id="KW-1003">Cell membrane</keyword>
<dbReference type="InterPro" id="IPR035906">
    <property type="entry name" value="MetI-like_sf"/>
</dbReference>
<gene>
    <name evidence="9" type="ORF">GCM10010251_51290</name>
</gene>
<dbReference type="Pfam" id="PF00528">
    <property type="entry name" value="BPD_transp_1"/>
    <property type="match status" value="1"/>
</dbReference>
<dbReference type="Proteomes" id="UP000658320">
    <property type="component" value="Unassembled WGS sequence"/>
</dbReference>
<protein>
    <submittedName>
        <fullName evidence="9">Sugar ABC transporter permease</fullName>
    </submittedName>
</protein>